<evidence type="ECO:0000256" key="1">
    <source>
        <dbReference type="SAM" id="MobiDB-lite"/>
    </source>
</evidence>
<dbReference type="Proteomes" id="UP000287651">
    <property type="component" value="Unassembled WGS sequence"/>
</dbReference>
<feature type="domain" description="DUF4408" evidence="3">
    <location>
        <begin position="164"/>
        <end position="194"/>
    </location>
</feature>
<evidence type="ECO:0000313" key="5">
    <source>
        <dbReference type="Proteomes" id="UP000287651"/>
    </source>
</evidence>
<dbReference type="PANTHER" id="PTHR33098:SF109">
    <property type="entry name" value="OS07G0563400 PROTEIN"/>
    <property type="match status" value="1"/>
</dbReference>
<accession>A0A427B110</accession>
<organism evidence="4 5">
    <name type="scientific">Ensete ventricosum</name>
    <name type="common">Abyssinian banana</name>
    <name type="synonym">Musa ensete</name>
    <dbReference type="NCBI Taxonomy" id="4639"/>
    <lineage>
        <taxon>Eukaryota</taxon>
        <taxon>Viridiplantae</taxon>
        <taxon>Streptophyta</taxon>
        <taxon>Embryophyta</taxon>
        <taxon>Tracheophyta</taxon>
        <taxon>Spermatophyta</taxon>
        <taxon>Magnoliopsida</taxon>
        <taxon>Liliopsida</taxon>
        <taxon>Zingiberales</taxon>
        <taxon>Musaceae</taxon>
        <taxon>Ensete</taxon>
    </lineage>
</organism>
<evidence type="ECO:0000256" key="2">
    <source>
        <dbReference type="SAM" id="Phobius"/>
    </source>
</evidence>
<feature type="region of interest" description="Disordered" evidence="1">
    <location>
        <begin position="1"/>
        <end position="35"/>
    </location>
</feature>
<name>A0A427B110_ENSVE</name>
<keyword evidence="2" id="KW-1133">Transmembrane helix</keyword>
<evidence type="ECO:0000313" key="4">
    <source>
        <dbReference type="EMBL" id="RRT82198.1"/>
    </source>
</evidence>
<protein>
    <recommendedName>
        <fullName evidence="3">DUF4408 domain-containing protein</fullName>
    </recommendedName>
</protein>
<dbReference type="PANTHER" id="PTHR33098">
    <property type="entry name" value="COTTON FIBER (DUF761)"/>
    <property type="match status" value="1"/>
</dbReference>
<dbReference type="EMBL" id="AMZH03000744">
    <property type="protein sequence ID" value="RRT82198.1"/>
    <property type="molecule type" value="Genomic_DNA"/>
</dbReference>
<sequence>MDSTNSGDTFNIRGPVRGRSNSNPCQLQTPSGLPPHQTLTHHPSMIGVPFFHRDVHVTHLPSISTGNPLQRKLKGCRRWRRPPNRSSPALRSGVVLSLVRGVPSLLVRLFAEMAATKWSSQTSGYETAIWATKIAFCFLGVVSCGAAARAAVPAAAEALSSALPGFCASLRSWLAPPYLFIAVHLIILVIWKLSDQMQHREQWTVEERTAEPGSPRRFKAFGPAPTAGLLRVPSPGILPPPTTMATPAPDPVERSPSETSCLTAESGLRSTASSVLASKRSVEPEPQCGMTTVEEEVAEAVAGTENESTEAPRKVIGEQSPPAAAAHASHDELNRRFDDFIKKNREQIRLLSSRRRQ</sequence>
<evidence type="ECO:0000259" key="3">
    <source>
        <dbReference type="Pfam" id="PF14364"/>
    </source>
</evidence>
<dbReference type="Pfam" id="PF14364">
    <property type="entry name" value="DUF4408"/>
    <property type="match status" value="1"/>
</dbReference>
<comment type="caution">
    <text evidence="4">The sequence shown here is derived from an EMBL/GenBank/DDBJ whole genome shotgun (WGS) entry which is preliminary data.</text>
</comment>
<keyword evidence="2" id="KW-0472">Membrane</keyword>
<feature type="transmembrane region" description="Helical" evidence="2">
    <location>
        <begin position="130"/>
        <end position="152"/>
    </location>
</feature>
<dbReference type="AlphaFoldDB" id="A0A427B110"/>
<feature type="compositionally biased region" description="Polar residues" evidence="1">
    <location>
        <begin position="257"/>
        <end position="276"/>
    </location>
</feature>
<feature type="compositionally biased region" description="Polar residues" evidence="1">
    <location>
        <begin position="19"/>
        <end position="35"/>
    </location>
</feature>
<proteinExistence type="predicted"/>
<dbReference type="InterPro" id="IPR025520">
    <property type="entry name" value="DUF4408"/>
</dbReference>
<feature type="transmembrane region" description="Helical" evidence="2">
    <location>
        <begin position="172"/>
        <end position="191"/>
    </location>
</feature>
<reference evidence="4 5" key="1">
    <citation type="journal article" date="2014" name="Agronomy (Basel)">
        <title>A Draft Genome Sequence for Ensete ventricosum, the Drought-Tolerant Tree Against Hunger.</title>
        <authorList>
            <person name="Harrison J."/>
            <person name="Moore K.A."/>
            <person name="Paszkiewicz K."/>
            <person name="Jones T."/>
            <person name="Grant M."/>
            <person name="Ambacheew D."/>
            <person name="Muzemil S."/>
            <person name="Studholme D.J."/>
        </authorList>
    </citation>
    <scope>NUCLEOTIDE SEQUENCE [LARGE SCALE GENOMIC DNA]</scope>
</reference>
<gene>
    <name evidence="4" type="ORF">B296_00013729</name>
</gene>
<keyword evidence="2" id="KW-0812">Transmembrane</keyword>
<feature type="region of interest" description="Disordered" evidence="1">
    <location>
        <begin position="231"/>
        <end position="331"/>
    </location>
</feature>